<proteinExistence type="predicted"/>
<accession>A0A6P7GB10</accession>
<dbReference type="AlphaFoldDB" id="A0A6P7GB10"/>
<evidence type="ECO:0000259" key="1">
    <source>
        <dbReference type="Pfam" id="PF24626"/>
    </source>
</evidence>
<reference evidence="2" key="1">
    <citation type="submission" date="2025-08" db="UniProtKB">
        <authorList>
            <consortium name="RefSeq"/>
        </authorList>
    </citation>
    <scope>IDENTIFICATION</scope>
    <source>
        <tissue evidence="2">Whole insect</tissue>
    </source>
</reference>
<gene>
    <name evidence="2" type="primary">LOC114340005</name>
</gene>
<name>A0A6P7GB10_DIAVI</name>
<feature type="domain" description="Tf2-1-like SH3-like" evidence="1">
    <location>
        <begin position="35"/>
        <end position="99"/>
    </location>
</feature>
<dbReference type="RefSeq" id="XP_028146511.1">
    <property type="nucleotide sequence ID" value="XM_028290710.1"/>
</dbReference>
<sequence>MSDVLSAARERHELCQDRRNIYKDSHRRCATFVVGDKVLIDSHTLSDSAKSVTSKFAPRRDGPYVITKVISPTTYQVSPADNLETFVGKYHVSALTPYRSEVSDPTPQPVHAIRKRGRLPKMAPVDLTPAPVEITVDECPEEELPSVSLAADLPDLPSPDAASRRQRIRTKKSCSCCTDSITTLAPHARRQCGAKGEDVTPT</sequence>
<evidence type="ECO:0000313" key="2">
    <source>
        <dbReference type="RefSeq" id="XP_028146511.1"/>
    </source>
</evidence>
<dbReference type="Pfam" id="PF24626">
    <property type="entry name" value="SH3_Tf2-1"/>
    <property type="match status" value="1"/>
</dbReference>
<protein>
    <submittedName>
        <fullName evidence="2">Uncharacterized protein LOC114340005</fullName>
    </submittedName>
</protein>
<organism evidence="2">
    <name type="scientific">Diabrotica virgifera virgifera</name>
    <name type="common">western corn rootworm</name>
    <dbReference type="NCBI Taxonomy" id="50390"/>
    <lineage>
        <taxon>Eukaryota</taxon>
        <taxon>Metazoa</taxon>
        <taxon>Ecdysozoa</taxon>
        <taxon>Arthropoda</taxon>
        <taxon>Hexapoda</taxon>
        <taxon>Insecta</taxon>
        <taxon>Pterygota</taxon>
        <taxon>Neoptera</taxon>
        <taxon>Endopterygota</taxon>
        <taxon>Coleoptera</taxon>
        <taxon>Polyphaga</taxon>
        <taxon>Cucujiformia</taxon>
        <taxon>Chrysomeloidea</taxon>
        <taxon>Chrysomelidae</taxon>
        <taxon>Galerucinae</taxon>
        <taxon>Diabroticina</taxon>
        <taxon>Diabroticites</taxon>
        <taxon>Diabrotica</taxon>
    </lineage>
</organism>
<dbReference type="InParanoid" id="A0A6P7GB10"/>
<dbReference type="InterPro" id="IPR056924">
    <property type="entry name" value="SH3_Tf2-1"/>
</dbReference>